<proteinExistence type="predicted"/>
<organism evidence="3 4">
    <name type="scientific">Rotaria magnacalcarata</name>
    <dbReference type="NCBI Taxonomy" id="392030"/>
    <lineage>
        <taxon>Eukaryota</taxon>
        <taxon>Metazoa</taxon>
        <taxon>Spiralia</taxon>
        <taxon>Gnathifera</taxon>
        <taxon>Rotifera</taxon>
        <taxon>Eurotatoria</taxon>
        <taxon>Bdelloidea</taxon>
        <taxon>Philodinida</taxon>
        <taxon>Philodinidae</taxon>
        <taxon>Rotaria</taxon>
    </lineage>
</organism>
<dbReference type="InterPro" id="IPR011029">
    <property type="entry name" value="DEATH-like_dom_sf"/>
</dbReference>
<dbReference type="PROSITE" id="PS50017">
    <property type="entry name" value="DEATH_DOMAIN"/>
    <property type="match status" value="1"/>
</dbReference>
<feature type="non-terminal residue" evidence="3">
    <location>
        <position position="1"/>
    </location>
</feature>
<dbReference type="Pfam" id="PF00531">
    <property type="entry name" value="Death"/>
    <property type="match status" value="1"/>
</dbReference>
<dbReference type="CDD" id="cd08317">
    <property type="entry name" value="Death_ank"/>
    <property type="match status" value="1"/>
</dbReference>
<evidence type="ECO:0000313" key="3">
    <source>
        <dbReference type="EMBL" id="CAF4339089.1"/>
    </source>
</evidence>
<feature type="region of interest" description="Disordered" evidence="1">
    <location>
        <begin position="129"/>
        <end position="148"/>
    </location>
</feature>
<dbReference type="GO" id="GO:0007165">
    <property type="term" value="P:signal transduction"/>
    <property type="evidence" value="ECO:0007669"/>
    <property type="project" value="InterPro"/>
</dbReference>
<name>A0A8S2UE33_9BILA</name>
<dbReference type="Proteomes" id="UP000676336">
    <property type="component" value="Unassembled WGS sequence"/>
</dbReference>
<dbReference type="AlphaFoldDB" id="A0A8S2UE33"/>
<gene>
    <name evidence="3" type="ORF">SMN809_LOCUS27720</name>
</gene>
<dbReference type="InterPro" id="IPR000488">
    <property type="entry name" value="Death_dom"/>
</dbReference>
<sequence>WKSDDMYRKGEIRLTDIARLLGSDWPALAAELELSEDEVTKIMDEFGENASLQMLRYWLKSRGNDATGNCLQQALRKIGKENIVHNCVFNIEWVTDAAEKELAKARLNSRGGSVDGAAISGRRLDEGFESDDEFERRRHGKSSLLNDETNRIPTTTIIKTITLEEIAEDELGGKKAKTDVTVSQFKQLEPRKMVKRDCSKDLIPSSSSTSSADTIVTVAMRKSLGERDGPLHFVDSSKAPTPASRYGGSYSIYNPQNYSGSITPLSYQAHPFEMMHLESLREKLNRLSHDKADLDDPYSALQKQRSTDMNDGRMTPKASSGMLFV</sequence>
<dbReference type="Gene3D" id="1.10.533.10">
    <property type="entry name" value="Death Domain, Fas"/>
    <property type="match status" value="1"/>
</dbReference>
<accession>A0A8S2UE33</accession>
<evidence type="ECO:0000259" key="2">
    <source>
        <dbReference type="PROSITE" id="PS50017"/>
    </source>
</evidence>
<dbReference type="SUPFAM" id="SSF47986">
    <property type="entry name" value="DEATH domain"/>
    <property type="match status" value="1"/>
</dbReference>
<evidence type="ECO:0000313" key="4">
    <source>
        <dbReference type="Proteomes" id="UP000676336"/>
    </source>
</evidence>
<protein>
    <recommendedName>
        <fullName evidence="2">Death domain-containing protein</fullName>
    </recommendedName>
</protein>
<dbReference type="EMBL" id="CAJOBI010044155">
    <property type="protein sequence ID" value="CAF4339089.1"/>
    <property type="molecule type" value="Genomic_DNA"/>
</dbReference>
<evidence type="ECO:0000256" key="1">
    <source>
        <dbReference type="SAM" id="MobiDB-lite"/>
    </source>
</evidence>
<feature type="domain" description="Death" evidence="2">
    <location>
        <begin position="10"/>
        <end position="85"/>
    </location>
</feature>
<comment type="caution">
    <text evidence="3">The sequence shown here is derived from an EMBL/GenBank/DDBJ whole genome shotgun (WGS) entry which is preliminary data.</text>
</comment>
<feature type="region of interest" description="Disordered" evidence="1">
    <location>
        <begin position="291"/>
        <end position="325"/>
    </location>
</feature>
<reference evidence="3" key="1">
    <citation type="submission" date="2021-02" db="EMBL/GenBank/DDBJ databases">
        <authorList>
            <person name="Nowell W R."/>
        </authorList>
    </citation>
    <scope>NUCLEOTIDE SEQUENCE</scope>
</reference>